<comment type="caution">
    <text evidence="3">The sequence shown here is derived from an EMBL/GenBank/DDBJ whole genome shotgun (WGS) entry which is preliminary data.</text>
</comment>
<dbReference type="AlphaFoldDB" id="A0A256F016"/>
<dbReference type="OrthoDB" id="5974484at2"/>
<dbReference type="Pfam" id="PF07007">
    <property type="entry name" value="LprI"/>
    <property type="match status" value="1"/>
</dbReference>
<reference evidence="3 4" key="1">
    <citation type="submission" date="2017-07" db="EMBL/GenBank/DDBJ databases">
        <title>Phylogenetic study on the rhizospheric bacterium Ochrobactrum sp. A44.</title>
        <authorList>
            <person name="Krzyzanowska D.M."/>
            <person name="Ossowicki A."/>
            <person name="Rajewska M."/>
            <person name="Maciag T."/>
            <person name="Kaczynski Z."/>
            <person name="Czerwicka M."/>
            <person name="Jafra S."/>
        </authorList>
    </citation>
    <scope>NUCLEOTIDE SEQUENCE [LARGE SCALE GENOMIC DNA]</scope>
    <source>
        <strain evidence="3 4">PR17</strain>
    </source>
</reference>
<dbReference type="Gene3D" id="1.20.1270.180">
    <property type="match status" value="1"/>
</dbReference>
<dbReference type="RefSeq" id="WP_094579280.1">
    <property type="nucleotide sequence ID" value="NZ_JBHEEL010000005.1"/>
</dbReference>
<evidence type="ECO:0000259" key="2">
    <source>
        <dbReference type="Pfam" id="PF07007"/>
    </source>
</evidence>
<dbReference type="InterPro" id="IPR052755">
    <property type="entry name" value="Lysozyme_Inhibitor_LprI"/>
</dbReference>
<dbReference type="Proteomes" id="UP000216345">
    <property type="component" value="Unassembled WGS sequence"/>
</dbReference>
<feature type="signal peptide" evidence="1">
    <location>
        <begin position="1"/>
        <end position="25"/>
    </location>
</feature>
<proteinExistence type="predicted"/>
<dbReference type="PANTHER" id="PTHR37549:SF1">
    <property type="entry name" value="LIPOPROTEIN LPRI"/>
    <property type="match status" value="1"/>
</dbReference>
<feature type="domain" description="Lysozyme inhibitor LprI-like N-terminal" evidence="2">
    <location>
        <begin position="28"/>
        <end position="118"/>
    </location>
</feature>
<keyword evidence="1" id="KW-0732">Signal</keyword>
<keyword evidence="4" id="KW-1185">Reference proteome</keyword>
<evidence type="ECO:0000313" key="4">
    <source>
        <dbReference type="Proteomes" id="UP000216345"/>
    </source>
</evidence>
<organism evidence="3 4">
    <name type="scientific">Brucella rhizosphaerae</name>
    <dbReference type="NCBI Taxonomy" id="571254"/>
    <lineage>
        <taxon>Bacteria</taxon>
        <taxon>Pseudomonadati</taxon>
        <taxon>Pseudomonadota</taxon>
        <taxon>Alphaproteobacteria</taxon>
        <taxon>Hyphomicrobiales</taxon>
        <taxon>Brucellaceae</taxon>
        <taxon>Brucella/Ochrobactrum group</taxon>
        <taxon>Brucella</taxon>
    </lineage>
</organism>
<dbReference type="EMBL" id="NNRK01000035">
    <property type="protein sequence ID" value="OYR08060.1"/>
    <property type="molecule type" value="Genomic_DNA"/>
</dbReference>
<name>A0A256F016_9HYPH</name>
<gene>
    <name evidence="3" type="ORF">CEV32_2771</name>
</gene>
<evidence type="ECO:0000313" key="3">
    <source>
        <dbReference type="EMBL" id="OYR08060.1"/>
    </source>
</evidence>
<dbReference type="InterPro" id="IPR009739">
    <property type="entry name" value="LprI-like_N"/>
</dbReference>
<evidence type="ECO:0000256" key="1">
    <source>
        <dbReference type="SAM" id="SignalP"/>
    </source>
</evidence>
<dbReference type="PANTHER" id="PTHR37549">
    <property type="entry name" value="LIPOPROTEIN LPRI"/>
    <property type="match status" value="1"/>
</dbReference>
<accession>A0A256F016</accession>
<feature type="chain" id="PRO_5013033385" description="Lysozyme inhibitor LprI-like N-terminal domain-containing protein" evidence="1">
    <location>
        <begin position="26"/>
        <end position="279"/>
    </location>
</feature>
<protein>
    <recommendedName>
        <fullName evidence="2">Lysozyme inhibitor LprI-like N-terminal domain-containing protein</fullName>
    </recommendedName>
</protein>
<dbReference type="GO" id="GO:0005576">
    <property type="term" value="C:extracellular region"/>
    <property type="evidence" value="ECO:0007669"/>
    <property type="project" value="TreeGrafter"/>
</dbReference>
<sequence length="279" mass="30501">MNLKLSALRLSVLAALCALSAPALAIDCSKAQTPSEKLICSSKSLQKADSRLNKTYAATLKAAPDEEIRTMLVTSQKRWIAARDKALEGIIGEPDNAPDDKSAAQVANDMIAERTAQLEEKGRTNLIEVARKQQAFLKQFSGGDYAGYETLCEMLPPDQTYNCFPTRHYQNGDRVCSVEEYWATNTGYTKRFIADIVDGKPKLIASCSFNGDDNMCPTSSDDAQSWNVKPEAQSALYSSRPALKLDGEVNDSSDYDWLKTCLTDKSFPLADPTSSGVAD</sequence>